<dbReference type="GO" id="GO:0005737">
    <property type="term" value="C:cytoplasm"/>
    <property type="evidence" value="ECO:0007669"/>
    <property type="project" value="TreeGrafter"/>
</dbReference>
<gene>
    <name evidence="2" type="ORF">WJX74_003287</name>
</gene>
<evidence type="ECO:0000313" key="2">
    <source>
        <dbReference type="EMBL" id="KAK9836568.1"/>
    </source>
</evidence>
<sequence>MLSLGVKSPLYLGSPAAPSSALRDSLHICFAPYIAKARVIRVHCRKSHPQRIQSTQVTMAAAAESPRVVIVGAGVIGTSIAYYLSLRGVAATVIERASVACAASGKAGGFLAVDWCDGSPVGDLARLSYQLHRDLPSDLEDDIGYRVVCTIGGNIGKPGKQRRPEGSNYDPAWLDGPVSRLQVMGTEATTAQVHPGKLTQGFMKAAQRRGASLCIGTVTGLDISHNDQACVEGVMVDGERVAADVVVLAMGPWTSHAAKWLPVPQVFGQLGNSMILKSHQPLSAHALYLHGASGEVDIFCRPDGTAYVCGENDIINTPEDPLDVQPDPAAIKRLKRNAGLVSSALAEAEVEAEQACLRPTSYSGMPIIGALPGASGAFIATGHSCWGILNAPATGKAMAELILDGQATCVNLSPFDPARLLPLQHRKPKVRG</sequence>
<dbReference type="SUPFAM" id="SSF51905">
    <property type="entry name" value="FAD/NAD(P)-binding domain"/>
    <property type="match status" value="1"/>
</dbReference>
<feature type="domain" description="FAD dependent oxidoreductase" evidence="1">
    <location>
        <begin position="67"/>
        <end position="401"/>
    </location>
</feature>
<reference evidence="2 3" key="1">
    <citation type="journal article" date="2024" name="Nat. Commun.">
        <title>Phylogenomics reveals the evolutionary origins of lichenization in chlorophyte algae.</title>
        <authorList>
            <person name="Puginier C."/>
            <person name="Libourel C."/>
            <person name="Otte J."/>
            <person name="Skaloud P."/>
            <person name="Haon M."/>
            <person name="Grisel S."/>
            <person name="Petersen M."/>
            <person name="Berrin J.G."/>
            <person name="Delaux P.M."/>
            <person name="Dal Grande F."/>
            <person name="Keller J."/>
        </authorList>
    </citation>
    <scope>NUCLEOTIDE SEQUENCE [LARGE SCALE GENOMIC DNA]</scope>
    <source>
        <strain evidence="2 3">SAG 2145</strain>
    </source>
</reference>
<dbReference type="PANTHER" id="PTHR13847:SF150">
    <property type="entry name" value="OXIDOREDUCTASE TDA3-RELATED"/>
    <property type="match status" value="1"/>
</dbReference>
<accession>A0AAW1RSK0</accession>
<dbReference type="Gene3D" id="3.30.9.10">
    <property type="entry name" value="D-Amino Acid Oxidase, subunit A, domain 2"/>
    <property type="match status" value="1"/>
</dbReference>
<dbReference type="InterPro" id="IPR036188">
    <property type="entry name" value="FAD/NAD-bd_sf"/>
</dbReference>
<dbReference type="InterPro" id="IPR006076">
    <property type="entry name" value="FAD-dep_OxRdtase"/>
</dbReference>
<organism evidence="2 3">
    <name type="scientific">Apatococcus lobatus</name>
    <dbReference type="NCBI Taxonomy" id="904363"/>
    <lineage>
        <taxon>Eukaryota</taxon>
        <taxon>Viridiplantae</taxon>
        <taxon>Chlorophyta</taxon>
        <taxon>core chlorophytes</taxon>
        <taxon>Trebouxiophyceae</taxon>
        <taxon>Chlorellales</taxon>
        <taxon>Chlorellaceae</taxon>
        <taxon>Apatococcus</taxon>
    </lineage>
</organism>
<dbReference type="Pfam" id="PF01266">
    <property type="entry name" value="DAO"/>
    <property type="match status" value="1"/>
</dbReference>
<dbReference type="PANTHER" id="PTHR13847">
    <property type="entry name" value="SARCOSINE DEHYDROGENASE-RELATED"/>
    <property type="match status" value="1"/>
</dbReference>
<evidence type="ECO:0000313" key="3">
    <source>
        <dbReference type="Proteomes" id="UP001438707"/>
    </source>
</evidence>
<dbReference type="AlphaFoldDB" id="A0AAW1RSK0"/>
<protein>
    <recommendedName>
        <fullName evidence="1">FAD dependent oxidoreductase domain-containing protein</fullName>
    </recommendedName>
</protein>
<dbReference type="EMBL" id="JALJOS010000007">
    <property type="protein sequence ID" value="KAK9836568.1"/>
    <property type="molecule type" value="Genomic_DNA"/>
</dbReference>
<evidence type="ECO:0000259" key="1">
    <source>
        <dbReference type="Pfam" id="PF01266"/>
    </source>
</evidence>
<keyword evidence="3" id="KW-1185">Reference proteome</keyword>
<dbReference type="Proteomes" id="UP001438707">
    <property type="component" value="Unassembled WGS sequence"/>
</dbReference>
<proteinExistence type="predicted"/>
<dbReference type="Gene3D" id="3.50.50.60">
    <property type="entry name" value="FAD/NAD(P)-binding domain"/>
    <property type="match status" value="2"/>
</dbReference>
<comment type="caution">
    <text evidence="2">The sequence shown here is derived from an EMBL/GenBank/DDBJ whole genome shotgun (WGS) entry which is preliminary data.</text>
</comment>
<name>A0AAW1RSK0_9CHLO</name>